<dbReference type="EMBL" id="JBHTOQ010000018">
    <property type="protein sequence ID" value="MFD1481141.1"/>
    <property type="molecule type" value="Genomic_DNA"/>
</dbReference>
<keyword evidence="7 12" id="KW-0418">Kinase</keyword>
<keyword evidence="11 12" id="KW-0119">Carbohydrate metabolism</keyword>
<dbReference type="EC" id="2.7.1.15" evidence="2 12"/>
<keyword evidence="5 12" id="KW-0479">Metal-binding</keyword>
<keyword evidence="6 12" id="KW-0547">Nucleotide-binding</keyword>
<evidence type="ECO:0000256" key="8">
    <source>
        <dbReference type="ARBA" id="ARBA00022840"/>
    </source>
</evidence>
<comment type="similarity">
    <text evidence="1">Belongs to the carbohydrate kinase pfkB family.</text>
</comment>
<dbReference type="RefSeq" id="WP_242679592.1">
    <property type="nucleotide sequence ID" value="NZ_CBCSAJ010000002.1"/>
</dbReference>
<comment type="pathway">
    <text evidence="12">Carbohydrate metabolism; D-ribose degradation; D-ribose 5-phosphate from beta-D-ribopyranose: step 2/2.</text>
</comment>
<evidence type="ECO:0000256" key="6">
    <source>
        <dbReference type="ARBA" id="ARBA00022741"/>
    </source>
</evidence>
<keyword evidence="9 12" id="KW-0460">Magnesium</keyword>
<dbReference type="InterPro" id="IPR002139">
    <property type="entry name" value="Ribo/fructo_kinase"/>
</dbReference>
<evidence type="ECO:0000256" key="5">
    <source>
        <dbReference type="ARBA" id="ARBA00022723"/>
    </source>
</evidence>
<keyword evidence="10 12" id="KW-0630">Potassium</keyword>
<feature type="binding site" evidence="12">
    <location>
        <position position="233"/>
    </location>
    <ligand>
        <name>K(+)</name>
        <dbReference type="ChEBI" id="CHEBI:29103"/>
    </ligand>
</feature>
<comment type="similarity">
    <text evidence="12">Belongs to the carbohydrate kinase PfkB family. Ribokinase subfamily.</text>
</comment>
<keyword evidence="12" id="KW-0963">Cytoplasm</keyword>
<comment type="subunit">
    <text evidence="12">Homodimer.</text>
</comment>
<dbReference type="InterPro" id="IPR029056">
    <property type="entry name" value="Ribokinase-like"/>
</dbReference>
<dbReference type="Proteomes" id="UP001597302">
    <property type="component" value="Unassembled WGS sequence"/>
</dbReference>
<feature type="binding site" evidence="12">
    <location>
        <position position="235"/>
    </location>
    <ligand>
        <name>K(+)</name>
        <dbReference type="ChEBI" id="CHEBI:29103"/>
    </ligand>
</feature>
<feature type="binding site" evidence="12">
    <location>
        <position position="239"/>
    </location>
    <ligand>
        <name>substrate</name>
    </ligand>
</feature>
<dbReference type="PROSITE" id="PS00583">
    <property type="entry name" value="PFKB_KINASES_1"/>
    <property type="match status" value="1"/>
</dbReference>
<dbReference type="InterPro" id="IPR011877">
    <property type="entry name" value="Ribokinase"/>
</dbReference>
<dbReference type="PRINTS" id="PR00990">
    <property type="entry name" value="RIBOKINASE"/>
</dbReference>
<feature type="binding site" evidence="12">
    <location>
        <position position="276"/>
    </location>
    <ligand>
        <name>K(+)</name>
        <dbReference type="ChEBI" id="CHEBI:29103"/>
    </ligand>
</feature>
<accession>A0ABW4DWB6</accession>
<comment type="caution">
    <text evidence="12">Lacks conserved residue(s) required for the propagation of feature annotation.</text>
</comment>
<dbReference type="GO" id="GO:0016301">
    <property type="term" value="F:kinase activity"/>
    <property type="evidence" value="ECO:0007669"/>
    <property type="project" value="UniProtKB-KW"/>
</dbReference>
<name>A0ABW4DWB6_9RHOB</name>
<evidence type="ECO:0000256" key="3">
    <source>
        <dbReference type="ARBA" id="ARBA00016943"/>
    </source>
</evidence>
<feature type="binding site" evidence="12">
    <location>
        <position position="183"/>
    </location>
    <ligand>
        <name>ATP</name>
        <dbReference type="ChEBI" id="CHEBI:30616"/>
    </ligand>
</feature>
<feature type="binding site" evidence="12">
    <location>
        <begin position="39"/>
        <end position="43"/>
    </location>
    <ligand>
        <name>substrate</name>
    </ligand>
</feature>
<dbReference type="Gene3D" id="3.40.1190.20">
    <property type="match status" value="1"/>
</dbReference>
<evidence type="ECO:0000313" key="15">
    <source>
        <dbReference type="Proteomes" id="UP001597302"/>
    </source>
</evidence>
<evidence type="ECO:0000256" key="11">
    <source>
        <dbReference type="ARBA" id="ARBA00023277"/>
    </source>
</evidence>
<keyword evidence="15" id="KW-1185">Reference proteome</keyword>
<dbReference type="PANTHER" id="PTHR10584">
    <property type="entry name" value="SUGAR KINASE"/>
    <property type="match status" value="1"/>
</dbReference>
<feature type="binding site" evidence="12">
    <location>
        <begin position="207"/>
        <end position="212"/>
    </location>
    <ligand>
        <name>ATP</name>
        <dbReference type="ChEBI" id="CHEBI:30616"/>
    </ligand>
</feature>
<comment type="catalytic activity">
    <reaction evidence="12">
        <text>D-ribose + ATP = D-ribose 5-phosphate + ADP + H(+)</text>
        <dbReference type="Rhea" id="RHEA:13697"/>
        <dbReference type="ChEBI" id="CHEBI:15378"/>
        <dbReference type="ChEBI" id="CHEBI:30616"/>
        <dbReference type="ChEBI" id="CHEBI:47013"/>
        <dbReference type="ChEBI" id="CHEBI:78346"/>
        <dbReference type="ChEBI" id="CHEBI:456216"/>
        <dbReference type="EC" id="2.7.1.15"/>
    </reaction>
</comment>
<sequence length="294" mass="29606">MMKAFVIGNAALDETISVADFPRPGASIFGRALSQDLGGKGVNQAVAMARTGLACHLVAAVGQDARGREIAARLASEPVMAQLIALPGVATDNSIILMAGHGENAVITTRAAAGAMTPDHAIAALDRAAPGDLLVLQGNLGAATTGAALRAGRARGMRTALNPSPLQDYVGDLWPLVDCAFLNEDEATSLGGDARLLAQGVAEVVLTLGARGAALVRPGTRIDGPATPCAVVDTTGAGDCFMAVALASAALRGSPLDARALRHAAIAAAWTVGRAGTVSAFPDAYRMRGILAGD</sequence>
<comment type="subcellular location">
    <subcellularLocation>
        <location evidence="12">Cytoplasm</location>
    </subcellularLocation>
</comment>
<evidence type="ECO:0000256" key="9">
    <source>
        <dbReference type="ARBA" id="ARBA00022842"/>
    </source>
</evidence>
<evidence type="ECO:0000256" key="12">
    <source>
        <dbReference type="HAMAP-Rule" id="MF_01987"/>
    </source>
</evidence>
<evidence type="ECO:0000313" key="14">
    <source>
        <dbReference type="EMBL" id="MFD1481141.1"/>
    </source>
</evidence>
<keyword evidence="8 12" id="KW-0067">ATP-binding</keyword>
<dbReference type="Pfam" id="PF00294">
    <property type="entry name" value="PfkB"/>
    <property type="match status" value="1"/>
</dbReference>
<feature type="domain" description="Carbohydrate kinase PfkB" evidence="13">
    <location>
        <begin position="5"/>
        <end position="282"/>
    </location>
</feature>
<evidence type="ECO:0000256" key="4">
    <source>
        <dbReference type="ARBA" id="ARBA00022679"/>
    </source>
</evidence>
<evidence type="ECO:0000259" key="13">
    <source>
        <dbReference type="Pfam" id="PF00294"/>
    </source>
</evidence>
<comment type="activity regulation">
    <text evidence="12">Activated by a monovalent cation that binds near, but not in, the active site. The most likely occupant of the site in vivo is potassium. Ion binding induces a conformational change that may alter substrate affinity.</text>
</comment>
<evidence type="ECO:0000256" key="2">
    <source>
        <dbReference type="ARBA" id="ARBA00012035"/>
    </source>
</evidence>
<gene>
    <name evidence="12" type="primary">rbsK</name>
    <name evidence="14" type="ORF">ACFQ5P_07535</name>
</gene>
<comment type="cofactor">
    <cofactor evidence="12">
        <name>Mg(2+)</name>
        <dbReference type="ChEBI" id="CHEBI:18420"/>
    </cofactor>
    <text evidence="12">Requires a divalent cation, most likely magnesium in vivo, as an electrophilic catalyst to aid phosphoryl group transfer. It is the chelate of the metal and the nucleotide that is the actual substrate.</text>
</comment>
<proteinExistence type="inferred from homology"/>
<dbReference type="InterPro" id="IPR011611">
    <property type="entry name" value="PfkB_dom"/>
</dbReference>
<feature type="binding site" evidence="12">
    <location>
        <begin position="11"/>
        <end position="13"/>
    </location>
    <ligand>
        <name>substrate</name>
    </ligand>
</feature>
<protein>
    <recommendedName>
        <fullName evidence="3 12">Ribokinase</fullName>
        <shortName evidence="12">RK</shortName>
        <ecNumber evidence="2 12">2.7.1.15</ecNumber>
    </recommendedName>
</protein>
<evidence type="ECO:0000256" key="1">
    <source>
        <dbReference type="ARBA" id="ARBA00005380"/>
    </source>
</evidence>
<dbReference type="PANTHER" id="PTHR10584:SF166">
    <property type="entry name" value="RIBOKINASE"/>
    <property type="match status" value="1"/>
</dbReference>
<dbReference type="HAMAP" id="MF_01987">
    <property type="entry name" value="Ribokinase"/>
    <property type="match status" value="1"/>
</dbReference>
<dbReference type="SUPFAM" id="SSF53613">
    <property type="entry name" value="Ribokinase-like"/>
    <property type="match status" value="1"/>
</dbReference>
<evidence type="ECO:0000256" key="7">
    <source>
        <dbReference type="ARBA" id="ARBA00022777"/>
    </source>
</evidence>
<feature type="active site" description="Proton acceptor" evidence="12">
    <location>
        <position position="239"/>
    </location>
</feature>
<evidence type="ECO:0000256" key="10">
    <source>
        <dbReference type="ARBA" id="ARBA00022958"/>
    </source>
</evidence>
<feature type="binding site" evidence="12">
    <location>
        <begin position="238"/>
        <end position="239"/>
    </location>
    <ligand>
        <name>ATP</name>
        <dbReference type="ChEBI" id="CHEBI:30616"/>
    </ligand>
</feature>
<keyword evidence="4 12" id="KW-0808">Transferase</keyword>
<comment type="caution">
    <text evidence="14">The sequence shown here is derived from an EMBL/GenBank/DDBJ whole genome shotgun (WGS) entry which is preliminary data.</text>
</comment>
<feature type="binding site" evidence="12">
    <location>
        <position position="271"/>
    </location>
    <ligand>
        <name>K(+)</name>
        <dbReference type="ChEBI" id="CHEBI:29103"/>
    </ligand>
</feature>
<dbReference type="InterPro" id="IPR002173">
    <property type="entry name" value="Carboh/pur_kinase_PfkB_CS"/>
</dbReference>
<reference evidence="15" key="1">
    <citation type="journal article" date="2019" name="Int. J. Syst. Evol. Microbiol.">
        <title>The Global Catalogue of Microorganisms (GCM) 10K type strain sequencing project: providing services to taxonomists for standard genome sequencing and annotation.</title>
        <authorList>
            <consortium name="The Broad Institute Genomics Platform"/>
            <consortium name="The Broad Institute Genome Sequencing Center for Infectious Disease"/>
            <person name="Wu L."/>
            <person name="Ma J."/>
        </authorList>
    </citation>
    <scope>NUCLEOTIDE SEQUENCE [LARGE SCALE GENOMIC DNA]</scope>
    <source>
        <strain evidence="15">CCM 8875</strain>
    </source>
</reference>
<comment type="function">
    <text evidence="12">Catalyzes the phosphorylation of ribose at O-5 in a reaction requiring ATP and magnesium. The resulting D-ribose-5-phosphate can then be used either for sythesis of nucleotides, histidine, and tryptophan, or as a component of the pentose phosphate pathway.</text>
</comment>
<feature type="binding site" evidence="12">
    <location>
        <position position="274"/>
    </location>
    <ligand>
        <name>K(+)</name>
        <dbReference type="ChEBI" id="CHEBI:29103"/>
    </ligand>
</feature>
<organism evidence="14 15">
    <name type="scientific">Paracoccus nototheniae</name>
    <dbReference type="NCBI Taxonomy" id="2489002"/>
    <lineage>
        <taxon>Bacteria</taxon>
        <taxon>Pseudomonadati</taxon>
        <taxon>Pseudomonadota</taxon>
        <taxon>Alphaproteobacteria</taxon>
        <taxon>Rhodobacterales</taxon>
        <taxon>Paracoccaceae</taxon>
        <taxon>Paracoccus</taxon>
    </lineage>
</organism>